<keyword evidence="4" id="KW-0862">Zinc</keyword>
<evidence type="ECO:0000313" key="9">
    <source>
        <dbReference type="Proteomes" id="UP001178508"/>
    </source>
</evidence>
<dbReference type="AlphaFoldDB" id="A0AAV1FDW7"/>
<name>A0AAV1FDW7_XYRNO</name>
<feature type="compositionally biased region" description="Low complexity" evidence="6">
    <location>
        <begin position="123"/>
        <end position="138"/>
    </location>
</feature>
<evidence type="ECO:0000256" key="3">
    <source>
        <dbReference type="ARBA" id="ARBA00022771"/>
    </source>
</evidence>
<reference evidence="8" key="1">
    <citation type="submission" date="2023-08" db="EMBL/GenBank/DDBJ databases">
        <authorList>
            <person name="Alioto T."/>
            <person name="Alioto T."/>
            <person name="Gomez Garrido J."/>
        </authorList>
    </citation>
    <scope>NUCLEOTIDE SEQUENCE</scope>
</reference>
<evidence type="ECO:0000256" key="2">
    <source>
        <dbReference type="ARBA" id="ARBA00022737"/>
    </source>
</evidence>
<dbReference type="GO" id="GO:0008270">
    <property type="term" value="F:zinc ion binding"/>
    <property type="evidence" value="ECO:0007669"/>
    <property type="project" value="UniProtKB-KW"/>
</dbReference>
<proteinExistence type="predicted"/>
<dbReference type="SMART" id="SM00355">
    <property type="entry name" value="ZnF_C2H2"/>
    <property type="match status" value="3"/>
</dbReference>
<feature type="region of interest" description="Disordered" evidence="6">
    <location>
        <begin position="611"/>
        <end position="668"/>
    </location>
</feature>
<dbReference type="PROSITE" id="PS00028">
    <property type="entry name" value="ZINC_FINGER_C2H2_1"/>
    <property type="match status" value="1"/>
</dbReference>
<accession>A0AAV1FDW7</accession>
<feature type="domain" description="C2H2-type" evidence="7">
    <location>
        <begin position="32"/>
        <end position="59"/>
    </location>
</feature>
<keyword evidence="9" id="KW-1185">Reference proteome</keyword>
<evidence type="ECO:0000256" key="4">
    <source>
        <dbReference type="ARBA" id="ARBA00022833"/>
    </source>
</evidence>
<keyword evidence="1" id="KW-0479">Metal-binding</keyword>
<keyword evidence="3 5" id="KW-0863">Zinc-finger</keyword>
<evidence type="ECO:0000256" key="5">
    <source>
        <dbReference type="PROSITE-ProRule" id="PRU00042"/>
    </source>
</evidence>
<evidence type="ECO:0000256" key="1">
    <source>
        <dbReference type="ARBA" id="ARBA00022723"/>
    </source>
</evidence>
<dbReference type="SUPFAM" id="SSF57667">
    <property type="entry name" value="beta-beta-alpha zinc fingers"/>
    <property type="match status" value="1"/>
</dbReference>
<keyword evidence="2" id="KW-0677">Repeat</keyword>
<feature type="domain" description="C2H2-type" evidence="7">
    <location>
        <begin position="87"/>
        <end position="115"/>
    </location>
</feature>
<dbReference type="Proteomes" id="UP001178508">
    <property type="component" value="Chromosome 6"/>
</dbReference>
<protein>
    <submittedName>
        <fullName evidence="8">Zinc finger protein 518B</fullName>
    </submittedName>
</protein>
<dbReference type="PANTHER" id="PTHR24403">
    <property type="entry name" value="ZINC FINGER PROTEIN"/>
    <property type="match status" value="1"/>
</dbReference>
<feature type="region of interest" description="Disordered" evidence="6">
    <location>
        <begin position="370"/>
        <end position="419"/>
    </location>
</feature>
<dbReference type="PANTHER" id="PTHR24403:SF82">
    <property type="entry name" value="ZINC FINGER-CONTAINING UBIQUITIN PEPTIDASE 1"/>
    <property type="match status" value="1"/>
</dbReference>
<feature type="compositionally biased region" description="Polar residues" evidence="6">
    <location>
        <begin position="395"/>
        <end position="418"/>
    </location>
</feature>
<sequence>MKPVSFQSIPPSINVGHPSLVLEQVLTTSNVMRCEKCGFATTDSAVFKKHRLEHMGMRFYCFYCNNVSFSEAELNAHLKQHTTKYPFACPHCGQGYMRRLCLVKHIERLHSRNTIQGAAQPGTTKSSHVSVSSALTSVPTADPSPLPPTVRVTVPKPSVPVIRLSSDEHRGKTLDKTISHATNGKLELLPPFNGLIQQNRALTVSLPEEVNIPAGCSVELVEVRTVNGTKELKLRLVSQQESDSVIKNTRTTVSENTPLGRPLPSMLNHPNTAKSVSLGTCIVNRKPYEIKNINADVPAVVPVSINKNLPSQANKEKSGLKRPSEEIIDLEGNSGIPNKISRSISNSIREGANGIKFVQREPITQNAAVSTLTSSRAPNRLPSNLHPENMGACVSQRTADQRSNSMPQQSRNSPQQRTVELKSVPREALMAAKLESRVHLNNNNNNSPLNMKKEAVDLSQQKSKTPSPGLSVSSVSAIQQTPAMNSVCKEKPAGLSLPSSRAKNGPLLVKTSVLSNDTPSKISAWTQDVRLKAKDGKKDVTEPESFPVISSVFSLSQQPQDVQSSIQPLVMAALRGIAVNKSSGSTSPDENKTTNSKDAVRELLTLRHCAQVSTKKEPSALDTPTAQTSEPIKAEEPDKGIQAQPPLNLHVKEEKDGSNPTKNKRTQTLNMKPLKVEKSVSNTALHVDASKPEESSTPTLKHQHQVSSKFLTVSLKRVQVGVWKKNKKGLKLRISKCKTQGPVGSPLDCAVFYPMPLKKDQPVKRPGPNQPVVVLNHPKPRGSAPAARTDSLSETGADKCRILKMRLSKVVGQKYEVMGCTVGVLS</sequence>
<evidence type="ECO:0000256" key="6">
    <source>
        <dbReference type="SAM" id="MobiDB-lite"/>
    </source>
</evidence>
<gene>
    <name evidence="8" type="ORF">XNOV1_A013652</name>
</gene>
<feature type="compositionally biased region" description="Polar residues" evidence="6">
    <location>
        <begin position="658"/>
        <end position="668"/>
    </location>
</feature>
<dbReference type="InterPro" id="IPR036236">
    <property type="entry name" value="Znf_C2H2_sf"/>
</dbReference>
<feature type="region of interest" description="Disordered" evidence="6">
    <location>
        <begin position="114"/>
        <end position="147"/>
    </location>
</feature>
<dbReference type="InterPro" id="IPR050688">
    <property type="entry name" value="Zinc_finger/UBP_domain"/>
</dbReference>
<dbReference type="InterPro" id="IPR013087">
    <property type="entry name" value="Znf_C2H2_type"/>
</dbReference>
<evidence type="ECO:0000259" key="7">
    <source>
        <dbReference type="PROSITE" id="PS50157"/>
    </source>
</evidence>
<organism evidence="8 9">
    <name type="scientific">Xyrichtys novacula</name>
    <name type="common">Pearly razorfish</name>
    <name type="synonym">Hemipteronotus novacula</name>
    <dbReference type="NCBI Taxonomy" id="13765"/>
    <lineage>
        <taxon>Eukaryota</taxon>
        <taxon>Metazoa</taxon>
        <taxon>Chordata</taxon>
        <taxon>Craniata</taxon>
        <taxon>Vertebrata</taxon>
        <taxon>Euteleostomi</taxon>
        <taxon>Actinopterygii</taxon>
        <taxon>Neopterygii</taxon>
        <taxon>Teleostei</taxon>
        <taxon>Neoteleostei</taxon>
        <taxon>Acanthomorphata</taxon>
        <taxon>Eupercaria</taxon>
        <taxon>Labriformes</taxon>
        <taxon>Labridae</taxon>
        <taxon>Xyrichtys</taxon>
    </lineage>
</organism>
<feature type="domain" description="C2H2-type" evidence="7">
    <location>
        <begin position="59"/>
        <end position="86"/>
    </location>
</feature>
<dbReference type="PROSITE" id="PS50157">
    <property type="entry name" value="ZINC_FINGER_C2H2_2"/>
    <property type="match status" value="3"/>
</dbReference>
<dbReference type="Gene3D" id="3.30.160.60">
    <property type="entry name" value="Classic Zinc Finger"/>
    <property type="match status" value="1"/>
</dbReference>
<dbReference type="EMBL" id="OY660869">
    <property type="protein sequence ID" value="CAJ1058964.1"/>
    <property type="molecule type" value="Genomic_DNA"/>
</dbReference>
<evidence type="ECO:0000313" key="8">
    <source>
        <dbReference type="EMBL" id="CAJ1058964.1"/>
    </source>
</evidence>